<feature type="chain" id="PRO_5045607045" description="Secreted protein" evidence="2">
    <location>
        <begin position="22"/>
        <end position="216"/>
    </location>
</feature>
<accession>A0ABU2BBS8</accession>
<feature type="compositionally biased region" description="Low complexity" evidence="1">
    <location>
        <begin position="25"/>
        <end position="47"/>
    </location>
</feature>
<evidence type="ECO:0008006" key="5">
    <source>
        <dbReference type="Google" id="ProtNLM"/>
    </source>
</evidence>
<comment type="caution">
    <text evidence="3">The sequence shown here is derived from an EMBL/GenBank/DDBJ whole genome shotgun (WGS) entry which is preliminary data.</text>
</comment>
<reference evidence="3 4" key="1">
    <citation type="submission" date="2023-07" db="EMBL/GenBank/DDBJ databases">
        <title>Sequencing the genomes of 1000 actinobacteria strains.</title>
        <authorList>
            <person name="Klenk H.-P."/>
        </authorList>
    </citation>
    <scope>NUCLEOTIDE SEQUENCE [LARGE SCALE GENOMIC DNA]</scope>
    <source>
        <strain evidence="3 4">DSM 44508</strain>
    </source>
</reference>
<dbReference type="PROSITE" id="PS51257">
    <property type="entry name" value="PROKAR_LIPOPROTEIN"/>
    <property type="match status" value="1"/>
</dbReference>
<gene>
    <name evidence="3" type="ORF">J2S37_002628</name>
</gene>
<keyword evidence="4" id="KW-1185">Reference proteome</keyword>
<dbReference type="Proteomes" id="UP001183619">
    <property type="component" value="Unassembled WGS sequence"/>
</dbReference>
<proteinExistence type="predicted"/>
<evidence type="ECO:0000256" key="1">
    <source>
        <dbReference type="SAM" id="MobiDB-lite"/>
    </source>
</evidence>
<organism evidence="3 4">
    <name type="scientific">Corynebacterium felinum</name>
    <dbReference type="NCBI Taxonomy" id="131318"/>
    <lineage>
        <taxon>Bacteria</taxon>
        <taxon>Bacillati</taxon>
        <taxon>Actinomycetota</taxon>
        <taxon>Actinomycetes</taxon>
        <taxon>Mycobacteriales</taxon>
        <taxon>Corynebacteriaceae</taxon>
        <taxon>Corynebacterium</taxon>
    </lineage>
</organism>
<feature type="compositionally biased region" description="Pro residues" evidence="1">
    <location>
        <begin position="75"/>
        <end position="90"/>
    </location>
</feature>
<dbReference type="EMBL" id="JAVDYF010000001">
    <property type="protein sequence ID" value="MDR7356090.1"/>
    <property type="molecule type" value="Genomic_DNA"/>
</dbReference>
<keyword evidence="2" id="KW-0732">Signal</keyword>
<sequence>MKTLYKKTAVAVIAASALVLAACGSEDATSSTPSTKAAAAAKPTGATSKDEKPTESPAEVTKTEDPAPSENAEQPPAPAPEVPIEPPSPLPVATHQPVAGGGPASPEDAAAIEGLIRGIDNQHTLRGYMKYIPDNTCRRVIDANGGQAALTFDQIPDLPLEQYPGFATAKARIDNVAEIKVDGEAASALVTASASGETNTAVQRFVREDGRWLFCD</sequence>
<feature type="signal peptide" evidence="2">
    <location>
        <begin position="1"/>
        <end position="21"/>
    </location>
</feature>
<protein>
    <recommendedName>
        <fullName evidence="5">Secreted protein</fullName>
    </recommendedName>
</protein>
<evidence type="ECO:0000313" key="3">
    <source>
        <dbReference type="EMBL" id="MDR7356090.1"/>
    </source>
</evidence>
<name>A0ABU2BBS8_9CORY</name>
<evidence type="ECO:0000313" key="4">
    <source>
        <dbReference type="Proteomes" id="UP001183619"/>
    </source>
</evidence>
<dbReference type="RefSeq" id="WP_277103211.1">
    <property type="nucleotide sequence ID" value="NZ_BAAAJS010000056.1"/>
</dbReference>
<evidence type="ECO:0000256" key="2">
    <source>
        <dbReference type="SAM" id="SignalP"/>
    </source>
</evidence>
<feature type="region of interest" description="Disordered" evidence="1">
    <location>
        <begin position="25"/>
        <end position="105"/>
    </location>
</feature>